<gene>
    <name evidence="3" type="ORF">GLOTRDRAFT_136383</name>
</gene>
<proteinExistence type="predicted"/>
<accession>S7S1C7</accession>
<name>S7S1C7_GLOTA</name>
<protein>
    <recommendedName>
        <fullName evidence="2">RRM domain-containing protein</fullName>
    </recommendedName>
</protein>
<dbReference type="OrthoDB" id="4726at2759"/>
<evidence type="ECO:0000313" key="3">
    <source>
        <dbReference type="EMBL" id="EPQ59534.1"/>
    </source>
</evidence>
<feature type="region of interest" description="Disordered" evidence="1">
    <location>
        <begin position="17"/>
        <end position="97"/>
    </location>
</feature>
<dbReference type="AlphaFoldDB" id="S7S1C7"/>
<dbReference type="GeneID" id="19303522"/>
<dbReference type="Proteomes" id="UP000030669">
    <property type="component" value="Unassembled WGS sequence"/>
</dbReference>
<sequence>MGRFGCREICYVSMDTVASSSTSTIEQPSNSPRKTFARTREAGGEHAATPPPLTRRKSLTNMKGKAKSSKKTRSHMTKDNKERVQEAQKKDRMKTRKTQTPTWLYVGNLHPATTSAQIRQLFRSCGRIIDASCRVTRGTIGAQSKHWNRKLRAQDRVYAAILFADAVSALRAHGLDGTVLNDLPMVVCFNATDLPDAQEISQPRDTPHAAESTPPSFIGPKLEGLWQRITREKTERVKFPDDPKADPIPRNKVMGMSMPLTIA</sequence>
<dbReference type="EMBL" id="KB469297">
    <property type="protein sequence ID" value="EPQ59534.1"/>
    <property type="molecule type" value="Genomic_DNA"/>
</dbReference>
<feature type="compositionally biased region" description="Polar residues" evidence="1">
    <location>
        <begin position="17"/>
        <end position="33"/>
    </location>
</feature>
<dbReference type="CDD" id="cd00590">
    <property type="entry name" value="RRM_SF"/>
    <property type="match status" value="1"/>
</dbReference>
<dbReference type="OMA" id="VEKEHIW"/>
<dbReference type="eggNOG" id="ENOG502R19A">
    <property type="taxonomic scope" value="Eukaryota"/>
</dbReference>
<evidence type="ECO:0000259" key="2">
    <source>
        <dbReference type="Pfam" id="PF00076"/>
    </source>
</evidence>
<reference evidence="3 4" key="1">
    <citation type="journal article" date="2012" name="Science">
        <title>The Paleozoic origin of enzymatic lignin decomposition reconstructed from 31 fungal genomes.</title>
        <authorList>
            <person name="Floudas D."/>
            <person name="Binder M."/>
            <person name="Riley R."/>
            <person name="Barry K."/>
            <person name="Blanchette R.A."/>
            <person name="Henrissat B."/>
            <person name="Martinez A.T."/>
            <person name="Otillar R."/>
            <person name="Spatafora J.W."/>
            <person name="Yadav J.S."/>
            <person name="Aerts A."/>
            <person name="Benoit I."/>
            <person name="Boyd A."/>
            <person name="Carlson A."/>
            <person name="Copeland A."/>
            <person name="Coutinho P.M."/>
            <person name="de Vries R.P."/>
            <person name="Ferreira P."/>
            <person name="Findley K."/>
            <person name="Foster B."/>
            <person name="Gaskell J."/>
            <person name="Glotzer D."/>
            <person name="Gorecki P."/>
            <person name="Heitman J."/>
            <person name="Hesse C."/>
            <person name="Hori C."/>
            <person name="Igarashi K."/>
            <person name="Jurgens J.A."/>
            <person name="Kallen N."/>
            <person name="Kersten P."/>
            <person name="Kohler A."/>
            <person name="Kuees U."/>
            <person name="Kumar T.K.A."/>
            <person name="Kuo A."/>
            <person name="LaButti K."/>
            <person name="Larrondo L.F."/>
            <person name="Lindquist E."/>
            <person name="Ling A."/>
            <person name="Lombard V."/>
            <person name="Lucas S."/>
            <person name="Lundell T."/>
            <person name="Martin R."/>
            <person name="McLaughlin D.J."/>
            <person name="Morgenstern I."/>
            <person name="Morin E."/>
            <person name="Murat C."/>
            <person name="Nagy L.G."/>
            <person name="Nolan M."/>
            <person name="Ohm R.A."/>
            <person name="Patyshakuliyeva A."/>
            <person name="Rokas A."/>
            <person name="Ruiz-Duenas F.J."/>
            <person name="Sabat G."/>
            <person name="Salamov A."/>
            <person name="Samejima M."/>
            <person name="Schmutz J."/>
            <person name="Slot J.C."/>
            <person name="St John F."/>
            <person name="Stenlid J."/>
            <person name="Sun H."/>
            <person name="Sun S."/>
            <person name="Syed K."/>
            <person name="Tsang A."/>
            <person name="Wiebenga A."/>
            <person name="Young D."/>
            <person name="Pisabarro A."/>
            <person name="Eastwood D.C."/>
            <person name="Martin F."/>
            <person name="Cullen D."/>
            <person name="Grigoriev I.V."/>
            <person name="Hibbett D.S."/>
        </authorList>
    </citation>
    <scope>NUCLEOTIDE SEQUENCE [LARGE SCALE GENOMIC DNA]</scope>
    <source>
        <strain evidence="3 4">ATCC 11539</strain>
    </source>
</reference>
<dbReference type="SUPFAM" id="SSF54928">
    <property type="entry name" value="RNA-binding domain, RBD"/>
    <property type="match status" value="1"/>
</dbReference>
<organism evidence="3 4">
    <name type="scientific">Gloeophyllum trabeum (strain ATCC 11539 / FP-39264 / Madison 617)</name>
    <name type="common">Brown rot fungus</name>
    <dbReference type="NCBI Taxonomy" id="670483"/>
    <lineage>
        <taxon>Eukaryota</taxon>
        <taxon>Fungi</taxon>
        <taxon>Dikarya</taxon>
        <taxon>Basidiomycota</taxon>
        <taxon>Agaricomycotina</taxon>
        <taxon>Agaricomycetes</taxon>
        <taxon>Gloeophyllales</taxon>
        <taxon>Gloeophyllaceae</taxon>
        <taxon>Gloeophyllum</taxon>
    </lineage>
</organism>
<dbReference type="InterPro" id="IPR035979">
    <property type="entry name" value="RBD_domain_sf"/>
</dbReference>
<dbReference type="InterPro" id="IPR000504">
    <property type="entry name" value="RRM_dom"/>
</dbReference>
<dbReference type="GO" id="GO:0003723">
    <property type="term" value="F:RNA binding"/>
    <property type="evidence" value="ECO:0007669"/>
    <property type="project" value="InterPro"/>
</dbReference>
<feature type="region of interest" description="Disordered" evidence="1">
    <location>
        <begin position="198"/>
        <end position="217"/>
    </location>
</feature>
<evidence type="ECO:0000256" key="1">
    <source>
        <dbReference type="SAM" id="MobiDB-lite"/>
    </source>
</evidence>
<dbReference type="STRING" id="670483.S7S1C7"/>
<feature type="domain" description="RRM" evidence="2">
    <location>
        <begin position="104"/>
        <end position="134"/>
    </location>
</feature>
<dbReference type="KEGG" id="gtr:GLOTRDRAFT_136383"/>
<dbReference type="HOGENOM" id="CLU_1045858_0_0_1"/>
<feature type="compositionally biased region" description="Basic and acidic residues" evidence="1">
    <location>
        <begin position="76"/>
        <end position="90"/>
    </location>
</feature>
<evidence type="ECO:0000313" key="4">
    <source>
        <dbReference type="Proteomes" id="UP000030669"/>
    </source>
</evidence>
<dbReference type="InterPro" id="IPR012677">
    <property type="entry name" value="Nucleotide-bd_a/b_plait_sf"/>
</dbReference>
<feature type="compositionally biased region" description="Basic residues" evidence="1">
    <location>
        <begin position="54"/>
        <end position="75"/>
    </location>
</feature>
<keyword evidence="4" id="KW-1185">Reference proteome</keyword>
<dbReference type="RefSeq" id="XP_007862491.1">
    <property type="nucleotide sequence ID" value="XM_007864300.1"/>
</dbReference>
<dbReference type="Pfam" id="PF00076">
    <property type="entry name" value="RRM_1"/>
    <property type="match status" value="1"/>
</dbReference>
<dbReference type="Gene3D" id="3.30.70.330">
    <property type="match status" value="1"/>
</dbReference>